<evidence type="ECO:0008006" key="4">
    <source>
        <dbReference type="Google" id="ProtNLM"/>
    </source>
</evidence>
<dbReference type="InterPro" id="IPR036034">
    <property type="entry name" value="PDZ_sf"/>
</dbReference>
<organism evidence="2 3">
    <name type="scientific">Caenorhabditis angaria</name>
    <dbReference type="NCBI Taxonomy" id="860376"/>
    <lineage>
        <taxon>Eukaryota</taxon>
        <taxon>Metazoa</taxon>
        <taxon>Ecdysozoa</taxon>
        <taxon>Nematoda</taxon>
        <taxon>Chromadorea</taxon>
        <taxon>Rhabditida</taxon>
        <taxon>Rhabditina</taxon>
        <taxon>Rhabditomorpha</taxon>
        <taxon>Rhabditoidea</taxon>
        <taxon>Rhabditidae</taxon>
        <taxon>Peloderinae</taxon>
        <taxon>Caenorhabditis</taxon>
    </lineage>
</organism>
<dbReference type="InterPro" id="IPR040264">
    <property type="entry name" value="T15H9.4-like"/>
</dbReference>
<protein>
    <recommendedName>
        <fullName evidence="4">PDZ domain-containing protein</fullName>
    </recommendedName>
</protein>
<comment type="caution">
    <text evidence="2">The sequence shown here is derived from an EMBL/GenBank/DDBJ whole genome shotgun (WGS) entry which is preliminary data.</text>
</comment>
<evidence type="ECO:0000256" key="1">
    <source>
        <dbReference type="SAM" id="MobiDB-lite"/>
    </source>
</evidence>
<feature type="compositionally biased region" description="Basic and acidic residues" evidence="1">
    <location>
        <begin position="45"/>
        <end position="84"/>
    </location>
</feature>
<dbReference type="OrthoDB" id="5802058at2759"/>
<sequence length="293" mass="33348">MMRKNSLEEINPKNAKIKKKEHQAVSPIRTTKKSSIKRQLSPKPGKTEVRRNEENPQPRRSLELEEKAEKMSDPGEKGEKKDESQVQQVKNNEENAPDPSYPPNRDKNIKEKDRKAGFDYIIVNIPNKPGTKFGLAIKNVSKTIFVQKVEDNSIVGGLLLVSDRIIDIEGIKVEDNLTCKNIIVKALKEKGGASLLIERPLTENAKKMAMDEMNEEYNQSIIVTQDVRDIMKKMEQKIQDKPVTSALKTTNTPPQSDRRPIILEEGHKSIMIEMDDEENATKLHKVVRASNYQ</sequence>
<name>A0A9P1I4K2_9PELO</name>
<reference evidence="2" key="1">
    <citation type="submission" date="2022-11" db="EMBL/GenBank/DDBJ databases">
        <authorList>
            <person name="Kikuchi T."/>
        </authorList>
    </citation>
    <scope>NUCLEOTIDE SEQUENCE</scope>
    <source>
        <strain evidence="2">PS1010</strain>
    </source>
</reference>
<dbReference type="Proteomes" id="UP001152747">
    <property type="component" value="Unassembled WGS sequence"/>
</dbReference>
<dbReference type="PANTHER" id="PTHR31327">
    <property type="entry name" value="SPERM MEIOSIS PDZ DOMAIN CONTAINING PROTEINS-RELATED"/>
    <property type="match status" value="1"/>
</dbReference>
<evidence type="ECO:0000313" key="2">
    <source>
        <dbReference type="EMBL" id="CAI5438151.1"/>
    </source>
</evidence>
<dbReference type="SUPFAM" id="SSF50156">
    <property type="entry name" value="PDZ domain-like"/>
    <property type="match status" value="1"/>
</dbReference>
<accession>A0A9P1I4K2</accession>
<proteinExistence type="predicted"/>
<evidence type="ECO:0000313" key="3">
    <source>
        <dbReference type="Proteomes" id="UP001152747"/>
    </source>
</evidence>
<dbReference type="PANTHER" id="PTHR31327:SF12">
    <property type="entry name" value="PDZ DOMAIN-CONTAINING PROTEIN"/>
    <property type="match status" value="1"/>
</dbReference>
<dbReference type="AlphaFoldDB" id="A0A9P1I4K2"/>
<dbReference type="EMBL" id="CANHGI010000001">
    <property type="protein sequence ID" value="CAI5438151.1"/>
    <property type="molecule type" value="Genomic_DNA"/>
</dbReference>
<feature type="compositionally biased region" description="Basic and acidic residues" evidence="1">
    <location>
        <begin position="1"/>
        <end position="11"/>
    </location>
</feature>
<keyword evidence="3" id="KW-1185">Reference proteome</keyword>
<feature type="region of interest" description="Disordered" evidence="1">
    <location>
        <begin position="1"/>
        <end position="109"/>
    </location>
</feature>
<dbReference type="Gene3D" id="2.30.42.10">
    <property type="match status" value="1"/>
</dbReference>
<gene>
    <name evidence="2" type="ORF">CAMP_LOCUS788</name>
</gene>